<name>A0ABW6Y861_9ACTN</name>
<dbReference type="RefSeq" id="WP_391933693.1">
    <property type="nucleotide sequence ID" value="NZ_JBIBSM010000003.1"/>
</dbReference>
<sequence>MDDFAWSYGYSRRFGLVHVGLPPGTGRAHPEASYHS</sequence>
<evidence type="ECO:0000313" key="1">
    <source>
        <dbReference type="EMBL" id="MFF8276006.1"/>
    </source>
</evidence>
<comment type="caution">
    <text evidence="1">The sequence shown here is derived from an EMBL/GenBank/DDBJ whole genome shotgun (WGS) entry which is preliminary data.</text>
</comment>
<accession>A0ABW6Y861</accession>
<protein>
    <submittedName>
        <fullName evidence="1">Uncharacterized protein</fullName>
    </submittedName>
</protein>
<proteinExistence type="predicted"/>
<evidence type="ECO:0000313" key="2">
    <source>
        <dbReference type="Proteomes" id="UP001603013"/>
    </source>
</evidence>
<gene>
    <name evidence="1" type="ORF">ACF05T_07810</name>
</gene>
<dbReference type="EMBL" id="JBIBSM010000003">
    <property type="protein sequence ID" value="MFF8276006.1"/>
    <property type="molecule type" value="Genomic_DNA"/>
</dbReference>
<reference evidence="1 2" key="1">
    <citation type="submission" date="2024-10" db="EMBL/GenBank/DDBJ databases">
        <title>The Natural Products Discovery Center: Release of the First 8490 Sequenced Strains for Exploring Actinobacteria Biosynthetic Diversity.</title>
        <authorList>
            <person name="Kalkreuter E."/>
            <person name="Kautsar S.A."/>
            <person name="Yang D."/>
            <person name="Bader C.D."/>
            <person name="Teijaro C.N."/>
            <person name="Fluegel L."/>
            <person name="Davis C.M."/>
            <person name="Simpson J.R."/>
            <person name="Lauterbach L."/>
            <person name="Steele A.D."/>
            <person name="Gui C."/>
            <person name="Meng S."/>
            <person name="Li G."/>
            <person name="Viehrig K."/>
            <person name="Ye F."/>
            <person name="Su P."/>
            <person name="Kiefer A.F."/>
            <person name="Nichols A."/>
            <person name="Cepeda A.J."/>
            <person name="Yan W."/>
            <person name="Fan B."/>
            <person name="Jiang Y."/>
            <person name="Adhikari A."/>
            <person name="Zheng C.-J."/>
            <person name="Schuster L."/>
            <person name="Cowan T.M."/>
            <person name="Smanski M.J."/>
            <person name="Chevrette M.G."/>
            <person name="De Carvalho L.P.S."/>
            <person name="Shen B."/>
        </authorList>
    </citation>
    <scope>NUCLEOTIDE SEQUENCE [LARGE SCALE GENOMIC DNA]</scope>
    <source>
        <strain evidence="1 2">NPDC015755</strain>
    </source>
</reference>
<organism evidence="1 2">
    <name type="scientific">Streptomyces lateritius</name>
    <dbReference type="NCBI Taxonomy" id="67313"/>
    <lineage>
        <taxon>Bacteria</taxon>
        <taxon>Bacillati</taxon>
        <taxon>Actinomycetota</taxon>
        <taxon>Actinomycetes</taxon>
        <taxon>Kitasatosporales</taxon>
        <taxon>Streptomycetaceae</taxon>
        <taxon>Streptomyces</taxon>
    </lineage>
</organism>
<keyword evidence="2" id="KW-1185">Reference proteome</keyword>
<dbReference type="Proteomes" id="UP001603013">
    <property type="component" value="Unassembled WGS sequence"/>
</dbReference>